<feature type="compositionally biased region" description="Polar residues" evidence="1">
    <location>
        <begin position="61"/>
        <end position="72"/>
    </location>
</feature>
<protein>
    <submittedName>
        <fullName evidence="2">Uncharacterized protein</fullName>
    </submittedName>
</protein>
<sequence length="72" mass="8404">METFGRYIRTTSPKRVNFTESESFRGESQSPVEGEELQSAITMQRFTSTGWRRCQRGRRPSASSPTRCRTRR</sequence>
<reference evidence="2" key="1">
    <citation type="journal article" date="2009" name="PLoS Genet.">
        <title>Sequencing, mapping, and analysis of 27,455 maize full-length cDNAs.</title>
        <authorList>
            <person name="Soderlund C."/>
            <person name="Descour A."/>
            <person name="Kudrna D."/>
            <person name="Bomhoff M."/>
            <person name="Boyd L."/>
            <person name="Currie J."/>
            <person name="Angelova A."/>
            <person name="Collura K."/>
            <person name="Wissotski M."/>
            <person name="Ashley E."/>
            <person name="Morrow D."/>
            <person name="Fernandes J."/>
            <person name="Walbot V."/>
            <person name="Yu Y."/>
        </authorList>
    </citation>
    <scope>NUCLEOTIDE SEQUENCE</scope>
    <source>
        <strain evidence="2">B73</strain>
    </source>
</reference>
<evidence type="ECO:0000313" key="2">
    <source>
        <dbReference type="EMBL" id="ACN37078.1"/>
    </source>
</evidence>
<feature type="region of interest" description="Disordered" evidence="1">
    <location>
        <begin position="52"/>
        <end position="72"/>
    </location>
</feature>
<evidence type="ECO:0000256" key="1">
    <source>
        <dbReference type="SAM" id="MobiDB-lite"/>
    </source>
</evidence>
<organism evidence="2">
    <name type="scientific">Zea mays</name>
    <name type="common">Maize</name>
    <dbReference type="NCBI Taxonomy" id="4577"/>
    <lineage>
        <taxon>Eukaryota</taxon>
        <taxon>Viridiplantae</taxon>
        <taxon>Streptophyta</taxon>
        <taxon>Embryophyta</taxon>
        <taxon>Tracheophyta</taxon>
        <taxon>Spermatophyta</taxon>
        <taxon>Magnoliopsida</taxon>
        <taxon>Liliopsida</taxon>
        <taxon>Poales</taxon>
        <taxon>Poaceae</taxon>
        <taxon>PACMAD clade</taxon>
        <taxon>Panicoideae</taxon>
        <taxon>Andropogonodae</taxon>
        <taxon>Andropogoneae</taxon>
        <taxon>Tripsacinae</taxon>
        <taxon>Zea</taxon>
    </lineage>
</organism>
<reference evidence="2" key="2">
    <citation type="submission" date="2012-06" db="EMBL/GenBank/DDBJ databases">
        <authorList>
            <person name="Yu Y."/>
            <person name="Currie J."/>
            <person name="Lomeli R."/>
            <person name="Angelova A."/>
            <person name="Collura K."/>
            <person name="Wissotski M."/>
            <person name="Campos D."/>
            <person name="Kudrna D."/>
            <person name="Golser W."/>
            <person name="Ashely E."/>
            <person name="Descour A."/>
            <person name="Fernandes J."/>
            <person name="Soderlund C."/>
            <person name="Walbot V."/>
        </authorList>
    </citation>
    <scope>NUCLEOTIDE SEQUENCE</scope>
    <source>
        <strain evidence="2">B73</strain>
    </source>
</reference>
<dbReference type="AlphaFoldDB" id="C0PPG2"/>
<proteinExistence type="evidence at transcript level"/>
<name>C0PPG2_MAIZE</name>
<accession>C0PPG2</accession>
<dbReference type="EMBL" id="BT070181">
    <property type="protein sequence ID" value="ACN37078.1"/>
    <property type="molecule type" value="mRNA"/>
</dbReference>